<keyword evidence="1" id="KW-0472">Membrane</keyword>
<evidence type="ECO:0000313" key="2">
    <source>
        <dbReference type="EMBL" id="MBB5337523.1"/>
    </source>
</evidence>
<comment type="caution">
    <text evidence="2">The sequence shown here is derived from an EMBL/GenBank/DDBJ whole genome shotgun (WGS) entry which is preliminary data.</text>
</comment>
<dbReference type="EMBL" id="JACHFH010000055">
    <property type="protein sequence ID" value="MBB5337523.1"/>
    <property type="molecule type" value="Genomic_DNA"/>
</dbReference>
<organism evidence="2 3">
    <name type="scientific">Pectinatus brassicae</name>
    <dbReference type="NCBI Taxonomy" id="862415"/>
    <lineage>
        <taxon>Bacteria</taxon>
        <taxon>Bacillati</taxon>
        <taxon>Bacillota</taxon>
        <taxon>Negativicutes</taxon>
        <taxon>Selenomonadales</taxon>
        <taxon>Selenomonadaceae</taxon>
        <taxon>Pectinatus</taxon>
    </lineage>
</organism>
<dbReference type="PANTHER" id="PTHR40078">
    <property type="entry name" value="INTEGRAL MEMBRANE PROTEIN-RELATED"/>
    <property type="match status" value="1"/>
</dbReference>
<proteinExistence type="predicted"/>
<gene>
    <name evidence="2" type="ORF">HNR32_002685</name>
</gene>
<dbReference type="Proteomes" id="UP000559117">
    <property type="component" value="Unassembled WGS sequence"/>
</dbReference>
<feature type="transmembrane region" description="Helical" evidence="1">
    <location>
        <begin position="80"/>
        <end position="97"/>
    </location>
</feature>
<feature type="transmembrane region" description="Helical" evidence="1">
    <location>
        <begin position="109"/>
        <end position="135"/>
    </location>
</feature>
<keyword evidence="1" id="KW-1133">Transmembrane helix</keyword>
<dbReference type="RefSeq" id="WP_183863398.1">
    <property type="nucleotide sequence ID" value="NZ_JACHFH010000055.1"/>
</dbReference>
<keyword evidence="3" id="KW-1185">Reference proteome</keyword>
<reference evidence="2 3" key="1">
    <citation type="submission" date="2020-08" db="EMBL/GenBank/DDBJ databases">
        <title>Genomic Encyclopedia of Type Strains, Phase IV (KMG-IV): sequencing the most valuable type-strain genomes for metagenomic binning, comparative biology and taxonomic classification.</title>
        <authorList>
            <person name="Goeker M."/>
        </authorList>
    </citation>
    <scope>NUCLEOTIDE SEQUENCE [LARGE SCALE GENOMIC DNA]</scope>
    <source>
        <strain evidence="2 3">DSM 24661</strain>
    </source>
</reference>
<dbReference type="Pfam" id="PF19700">
    <property type="entry name" value="DUF6198"/>
    <property type="match status" value="1"/>
</dbReference>
<accession>A0A840UXD3</accession>
<feature type="transmembrane region" description="Helical" evidence="1">
    <location>
        <begin position="46"/>
        <end position="68"/>
    </location>
</feature>
<protein>
    <recommendedName>
        <fullName evidence="4">YitT family protein</fullName>
    </recommendedName>
</protein>
<name>A0A840UXD3_9FIRM</name>
<feature type="transmembrane region" description="Helical" evidence="1">
    <location>
        <begin position="186"/>
        <end position="207"/>
    </location>
</feature>
<sequence length="217" mass="23749">MSLYKRFIFLLAGLFLVGFGVALTVKGMLGTSPIASVPFIFSLQYPITIGMCMALLNIVFIAIQILILKKSFKCVQLLQLAAAFVFGCFIDLSMYLLQGLVPEAYAIKIVVLLLGIVILAFGVALEIIANIVMIPSDSVVKVIANHWNIQFGRVKTAFDISMVIIVSVFSWIYFQHIYGVREGTLMAAIITGTIANVFTAKLINILASKYAALKLES</sequence>
<dbReference type="AlphaFoldDB" id="A0A840UXD3"/>
<evidence type="ECO:0000256" key="1">
    <source>
        <dbReference type="SAM" id="Phobius"/>
    </source>
</evidence>
<evidence type="ECO:0000313" key="3">
    <source>
        <dbReference type="Proteomes" id="UP000559117"/>
    </source>
</evidence>
<feature type="transmembrane region" description="Helical" evidence="1">
    <location>
        <begin position="156"/>
        <end position="174"/>
    </location>
</feature>
<evidence type="ECO:0008006" key="4">
    <source>
        <dbReference type="Google" id="ProtNLM"/>
    </source>
</evidence>
<keyword evidence="1" id="KW-0812">Transmembrane</keyword>
<dbReference type="PANTHER" id="PTHR40078:SF1">
    <property type="entry name" value="INTEGRAL MEMBRANE PROTEIN"/>
    <property type="match status" value="1"/>
</dbReference>
<dbReference type="InterPro" id="IPR038750">
    <property type="entry name" value="YczE/YyaS-like"/>
</dbReference>